<proteinExistence type="predicted"/>
<evidence type="ECO:0000313" key="3">
    <source>
        <dbReference type="Proteomes" id="UP001273935"/>
    </source>
</evidence>
<evidence type="ECO:0000313" key="1">
    <source>
        <dbReference type="EMBL" id="MDV3438734.1"/>
    </source>
</evidence>
<protein>
    <submittedName>
        <fullName evidence="2">Uncharacterized protein</fullName>
    </submittedName>
</protein>
<keyword evidence="3" id="KW-1185">Reference proteome</keyword>
<accession>A0ABU3XLB7</accession>
<dbReference type="RefSeq" id="WP_279862791.1">
    <property type="nucleotide sequence ID" value="NZ_CP133395.1"/>
</dbReference>
<comment type="caution">
    <text evidence="2">The sequence shown here is derived from an EMBL/GenBank/DDBJ whole genome shotgun (WGS) entry which is preliminary data.</text>
</comment>
<reference evidence="2 3" key="1">
    <citation type="submission" date="2023-10" db="EMBL/GenBank/DDBJ databases">
        <title>Pseudomonas otitidis isolated from a paediatric patient with cystic fibrosis in Chile.</title>
        <authorList>
            <person name="Amsteins-Romero L."/>
            <person name="Opazo-Capurro A."/>
            <person name="Matus-Kohler M."/>
            <person name="Gonzalez-Rocha G."/>
        </authorList>
    </citation>
    <scope>NUCLEOTIDE SEQUENCE [LARGE SCALE GENOMIC DNA]</scope>
    <source>
        <strain evidence="2 3">P-714</strain>
    </source>
</reference>
<gene>
    <name evidence="1" type="ORF">R0G64_04715</name>
    <name evidence="2" type="ORF">R0G64_04790</name>
</gene>
<name>A0ABU3XLB7_9GAMM</name>
<evidence type="ECO:0000313" key="2">
    <source>
        <dbReference type="EMBL" id="MDV3438749.1"/>
    </source>
</evidence>
<dbReference type="EMBL" id="JAWJUL010000012">
    <property type="protein sequence ID" value="MDV3438734.1"/>
    <property type="molecule type" value="Genomic_DNA"/>
</dbReference>
<dbReference type="EMBL" id="JAWJUL010000012">
    <property type="protein sequence ID" value="MDV3438749.1"/>
    <property type="molecule type" value="Genomic_DNA"/>
</dbReference>
<sequence>MTAPAWGCPFHGLVRGNQLTLPNGRTIMNRFFADDAIGSVLVRVPGVPGVVRTPDEVASDTALGYQWRNAAALVLGAQSGSVLRVWGWLPARGRLLYTQGVGRTWLATLGDTGSDDGQTLNTPLNLAPFGRFGEDAEPTHNVPVALEGYTTDRPFAGMTVWDITEDGSRAVLGWSRNDERFRFMQPWGPFAELLIEGDGQARPFRASLRRLSGYEQAAQTETVDNMTVFSGVWSWRFPRRDDWVPSNDPCNWLHQTVEGGDMFLDANGIPSLNTPAVTIRQGSRSATVHGYALGYWYENGALQPVTLDLEYRQVAGFDMNGTATALTPHVFEQQFTGDGVVCAPNGGAYTIQHGNFRFQGRVASSVTETLVYVLRVGGIERDRRTLRFTYDNELTMDATGAVGFLVGGIYGRPGPQVAELRQRWALSIDGETIDQAEDVVGGLGLELGGYYGPSGDNLSIDEQGRFGEPEAWLVSAARRVFTLPMRAPSRTYSWQCWAHWWSNHLVCLLEAFRFISDQRQRDRYGVTAYPGGVDLLRRDRPYPAEGRPRPLYGAHDPFTGHYVLGEESPVVYI</sequence>
<dbReference type="Proteomes" id="UP001273935">
    <property type="component" value="Unassembled WGS sequence"/>
</dbReference>
<organism evidence="2 3">
    <name type="scientific">Metapseudomonas otitidis</name>
    <dbReference type="NCBI Taxonomy" id="319939"/>
    <lineage>
        <taxon>Bacteria</taxon>
        <taxon>Pseudomonadati</taxon>
        <taxon>Pseudomonadota</taxon>
        <taxon>Gammaproteobacteria</taxon>
        <taxon>Pseudomonadales</taxon>
        <taxon>Pseudomonadaceae</taxon>
        <taxon>Metapseudomonas</taxon>
    </lineage>
</organism>